<dbReference type="Proteomes" id="UP000663583">
    <property type="component" value="Chromosome"/>
</dbReference>
<dbReference type="RefSeq" id="WP_165605707.1">
    <property type="nucleotide sequence ID" value="NZ_BLKU01000003.1"/>
</dbReference>
<gene>
    <name evidence="2" type="ORF">I2456_08340</name>
</gene>
<sequence length="54" mass="5607">MCYAVQCQVCGKTTWAGCGEHVDEVKAGVPDDQWCGGHPELDAGTGDRSPAGRG</sequence>
<feature type="region of interest" description="Disordered" evidence="1">
    <location>
        <begin position="31"/>
        <end position="54"/>
    </location>
</feature>
<dbReference type="EMBL" id="CP065047">
    <property type="protein sequence ID" value="QPI39449.1"/>
    <property type="molecule type" value="Genomic_DNA"/>
</dbReference>
<dbReference type="PANTHER" id="PTHR34724:SF2">
    <property type="entry name" value="OS12G0596101 PROTEIN"/>
    <property type="match status" value="1"/>
</dbReference>
<organism evidence="2 3">
    <name type="scientific">Mycobacterium kubicae</name>
    <dbReference type="NCBI Taxonomy" id="120959"/>
    <lineage>
        <taxon>Bacteria</taxon>
        <taxon>Bacillati</taxon>
        <taxon>Actinomycetota</taxon>
        <taxon>Actinomycetes</taxon>
        <taxon>Mycobacteriales</taxon>
        <taxon>Mycobacteriaceae</taxon>
        <taxon>Mycobacterium</taxon>
        <taxon>Mycobacterium simiae complex</taxon>
    </lineage>
</organism>
<evidence type="ECO:0000256" key="1">
    <source>
        <dbReference type="SAM" id="MobiDB-lite"/>
    </source>
</evidence>
<accession>A0AAX1JG84</accession>
<dbReference type="PANTHER" id="PTHR34724">
    <property type="entry name" value="OS12G0596101 PROTEIN"/>
    <property type="match status" value="1"/>
</dbReference>
<dbReference type="KEGG" id="mku:I2456_08340"/>
<proteinExistence type="predicted"/>
<evidence type="ECO:0000313" key="3">
    <source>
        <dbReference type="Proteomes" id="UP000663583"/>
    </source>
</evidence>
<evidence type="ECO:0000313" key="2">
    <source>
        <dbReference type="EMBL" id="QPI39449.1"/>
    </source>
</evidence>
<protein>
    <recommendedName>
        <fullName evidence="4">DUF397 domain-containing protein</fullName>
    </recommendedName>
</protein>
<name>A0AAX1JG84_9MYCO</name>
<reference evidence="2" key="1">
    <citation type="submission" date="2020-11" db="EMBL/GenBank/DDBJ databases">
        <title>Intraspecies plasmid and genomic variation of Mycobacterium kubicae revealed by the complete genome sequences of two clinical isolates.</title>
        <authorList>
            <person name="Hendrix J.R."/>
            <person name="Epperson L.E."/>
            <person name="Honda J.R."/>
            <person name="Strong M."/>
        </authorList>
    </citation>
    <scope>NUCLEOTIDE SEQUENCE</scope>
    <source>
        <strain evidence="2">JCM 13573</strain>
    </source>
</reference>
<dbReference type="AlphaFoldDB" id="A0AAX1JG84"/>
<evidence type="ECO:0008006" key="4">
    <source>
        <dbReference type="Google" id="ProtNLM"/>
    </source>
</evidence>